<dbReference type="InterPro" id="IPR016156">
    <property type="entry name" value="FAD/NAD-linked_Rdtase_dimer_sf"/>
</dbReference>
<accession>A0A831WBX1</accession>
<keyword evidence="5" id="KW-0547">Nucleotide-binding</keyword>
<evidence type="ECO:0000256" key="1">
    <source>
        <dbReference type="ARBA" id="ARBA00007532"/>
    </source>
</evidence>
<evidence type="ECO:0000259" key="7">
    <source>
        <dbReference type="Pfam" id="PF02852"/>
    </source>
</evidence>
<feature type="binding site" evidence="5">
    <location>
        <position position="52"/>
    </location>
    <ligand>
        <name>FAD</name>
        <dbReference type="ChEBI" id="CHEBI:57692"/>
    </ligand>
</feature>
<dbReference type="Pfam" id="PF02852">
    <property type="entry name" value="Pyr_redox_dim"/>
    <property type="match status" value="1"/>
</dbReference>
<dbReference type="EMBL" id="DRLF01000302">
    <property type="protein sequence ID" value="HEC06920.1"/>
    <property type="molecule type" value="Genomic_DNA"/>
</dbReference>
<dbReference type="InterPro" id="IPR036188">
    <property type="entry name" value="FAD/NAD-bd_sf"/>
</dbReference>
<dbReference type="EC" id="1.8.1.4" evidence="9"/>
<name>A0A831WBX1_9GAMM</name>
<dbReference type="InterPro" id="IPR001100">
    <property type="entry name" value="Pyr_nuc-diS_OxRdtase"/>
</dbReference>
<evidence type="ECO:0000256" key="6">
    <source>
        <dbReference type="PIRSR" id="PIRSR000350-4"/>
    </source>
</evidence>
<dbReference type="Gene3D" id="3.30.390.30">
    <property type="match status" value="1"/>
</dbReference>
<organism evidence="9">
    <name type="scientific">Thiolapillus brandeum</name>
    <dbReference type="NCBI Taxonomy" id="1076588"/>
    <lineage>
        <taxon>Bacteria</taxon>
        <taxon>Pseudomonadati</taxon>
        <taxon>Pseudomonadota</taxon>
        <taxon>Gammaproteobacteria</taxon>
        <taxon>Chromatiales</taxon>
        <taxon>Sedimenticolaceae</taxon>
        <taxon>Thiolapillus</taxon>
    </lineage>
</organism>
<comment type="caution">
    <text evidence="9">The sequence shown here is derived from an EMBL/GenBank/DDBJ whole genome shotgun (WGS) entry which is preliminary data.</text>
</comment>
<feature type="binding site" evidence="5">
    <location>
        <begin position="180"/>
        <end position="187"/>
    </location>
    <ligand>
        <name>NAD(+)</name>
        <dbReference type="ChEBI" id="CHEBI:57540"/>
    </ligand>
</feature>
<evidence type="ECO:0000256" key="3">
    <source>
        <dbReference type="ARBA" id="ARBA00022827"/>
    </source>
</evidence>
<comment type="similarity">
    <text evidence="1">Belongs to the class-I pyridine nucleotide-disulfide oxidoreductase family.</text>
</comment>
<protein>
    <submittedName>
        <fullName evidence="9">Dihydrolipoyl dehydrogenase</fullName>
        <ecNumber evidence="9">1.8.1.4</ecNumber>
    </submittedName>
</protein>
<feature type="active site" description="Proton acceptor" evidence="4">
    <location>
        <position position="438"/>
    </location>
</feature>
<feature type="binding site" evidence="5">
    <location>
        <position position="307"/>
    </location>
    <ligand>
        <name>FAD</name>
        <dbReference type="ChEBI" id="CHEBI:57692"/>
    </ligand>
</feature>
<keyword evidence="3 5" id="KW-0274">FAD</keyword>
<sequence length="472" mass="51373">MTERKTDVAIIGSGTAGLNAMGRVKRAGKDFVLINGGEPGTTCARVGCMPSKAIIQVAEDFHRKSLFDREGIENWEGMRVNIPEAMEHTRDLRDTFVDRVLSNSTDHLSEEVFIEQYAHFVEPGVVELEDGQRIRADKFVIATGSTPIVPEAWKAFGDRIVTTDEFFELEDLPASMAVIGLGVIGLELGQAIARLGVDVTGIDLAEHIGGTSDPEVNKAAIEIISKEFPLWLGHGAEISEEADGRLKVTAGEQSVIVDKVFASMGRRPNLDNLGLENLGIELDARGIPQYNPNTMQIGDHPLFLAGDINADRPILHEAGDEGKIAGYNAAHDEIVAFRRKTPLAIVFSDPNIISVGTRFADLAPDTFKVGEMKIAPVGRALIMGKNRGTIRVYADSKSGKLLGAEMVAPRGENLAHLLAWCIQQELTVGELIRMPFYHPVMEEALQAALTSLYHQVEAKNPGPIAELRTLDQ</sequence>
<keyword evidence="2" id="KW-0285">Flavoprotein</keyword>
<dbReference type="Gene3D" id="3.50.50.60">
    <property type="entry name" value="FAD/NAD(P)-binding domain"/>
    <property type="match status" value="2"/>
</dbReference>
<dbReference type="PRINTS" id="PR00368">
    <property type="entry name" value="FADPNR"/>
</dbReference>
<dbReference type="PANTHER" id="PTHR43014">
    <property type="entry name" value="MERCURIC REDUCTASE"/>
    <property type="match status" value="1"/>
</dbReference>
<evidence type="ECO:0000256" key="2">
    <source>
        <dbReference type="ARBA" id="ARBA00022630"/>
    </source>
</evidence>
<dbReference type="InterPro" id="IPR004099">
    <property type="entry name" value="Pyr_nucl-diS_OxRdtase_dimer"/>
</dbReference>
<keyword evidence="5" id="KW-0520">NAD</keyword>
<dbReference type="PANTHER" id="PTHR43014:SF4">
    <property type="entry name" value="PYRIDINE NUCLEOTIDE-DISULFIDE OXIDOREDUCTASE RCLA-RELATED"/>
    <property type="match status" value="1"/>
</dbReference>
<evidence type="ECO:0000313" key="9">
    <source>
        <dbReference type="EMBL" id="HEC06920.1"/>
    </source>
</evidence>
<dbReference type="Pfam" id="PF07992">
    <property type="entry name" value="Pyr_redox_2"/>
    <property type="match status" value="1"/>
</dbReference>
<dbReference type="AlphaFoldDB" id="A0A831WBX1"/>
<evidence type="ECO:0000256" key="5">
    <source>
        <dbReference type="PIRSR" id="PIRSR000350-3"/>
    </source>
</evidence>
<reference evidence="9" key="1">
    <citation type="journal article" date="2020" name="mSystems">
        <title>Genome- and Community-Level Interaction Insights into Carbon Utilization and Element Cycling Functions of Hydrothermarchaeota in Hydrothermal Sediment.</title>
        <authorList>
            <person name="Zhou Z."/>
            <person name="Liu Y."/>
            <person name="Xu W."/>
            <person name="Pan J."/>
            <person name="Luo Z.H."/>
            <person name="Li M."/>
        </authorList>
    </citation>
    <scope>NUCLEOTIDE SEQUENCE [LARGE SCALE GENOMIC DNA]</scope>
    <source>
        <strain evidence="9">HyVt-458</strain>
    </source>
</reference>
<dbReference type="GO" id="GO:0050660">
    <property type="term" value="F:flavin adenine dinucleotide binding"/>
    <property type="evidence" value="ECO:0007669"/>
    <property type="project" value="TreeGrafter"/>
</dbReference>
<feature type="binding site" evidence="5">
    <location>
        <begin position="143"/>
        <end position="145"/>
    </location>
    <ligand>
        <name>FAD</name>
        <dbReference type="ChEBI" id="CHEBI:57692"/>
    </ligand>
</feature>
<dbReference type="InterPro" id="IPR023753">
    <property type="entry name" value="FAD/NAD-binding_dom"/>
</dbReference>
<dbReference type="GO" id="GO:0004148">
    <property type="term" value="F:dihydrolipoyl dehydrogenase (NADH) activity"/>
    <property type="evidence" value="ECO:0007669"/>
    <property type="project" value="UniProtKB-EC"/>
</dbReference>
<feature type="binding site" evidence="5">
    <location>
        <position position="265"/>
    </location>
    <ligand>
        <name>NAD(+)</name>
        <dbReference type="ChEBI" id="CHEBI:57540"/>
    </ligand>
</feature>
<proteinExistence type="inferred from homology"/>
<gene>
    <name evidence="9" type="ORF">ENJ12_08720</name>
</gene>
<evidence type="ECO:0000256" key="4">
    <source>
        <dbReference type="PIRSR" id="PIRSR000350-2"/>
    </source>
</evidence>
<evidence type="ECO:0000259" key="8">
    <source>
        <dbReference type="Pfam" id="PF07992"/>
    </source>
</evidence>
<dbReference type="GO" id="GO:0003955">
    <property type="term" value="F:NAD(P)H dehydrogenase (quinone) activity"/>
    <property type="evidence" value="ECO:0007669"/>
    <property type="project" value="TreeGrafter"/>
</dbReference>
<dbReference type="Proteomes" id="UP000886339">
    <property type="component" value="Unassembled WGS sequence"/>
</dbReference>
<dbReference type="SUPFAM" id="SSF51905">
    <property type="entry name" value="FAD/NAD(P)-binding domain"/>
    <property type="match status" value="1"/>
</dbReference>
<feature type="domain" description="FAD/NAD(P)-binding" evidence="8">
    <location>
        <begin position="7"/>
        <end position="313"/>
    </location>
</feature>
<feature type="domain" description="Pyridine nucleotide-disulphide oxidoreductase dimerisation" evidence="7">
    <location>
        <begin position="345"/>
        <end position="448"/>
    </location>
</feature>
<comment type="cofactor">
    <cofactor evidence="5">
        <name>FAD</name>
        <dbReference type="ChEBI" id="CHEBI:57692"/>
    </cofactor>
    <text evidence="5">Binds 1 FAD per subunit.</text>
</comment>
<keyword evidence="9" id="KW-0560">Oxidoreductase</keyword>
<dbReference type="PIRSF" id="PIRSF000350">
    <property type="entry name" value="Mercury_reductase_MerA"/>
    <property type="match status" value="1"/>
</dbReference>
<dbReference type="NCBIfam" id="NF004939">
    <property type="entry name" value="PRK06292.1-1"/>
    <property type="match status" value="1"/>
</dbReference>
<dbReference type="SUPFAM" id="SSF55424">
    <property type="entry name" value="FAD/NAD-linked reductases, dimerisation (C-terminal) domain"/>
    <property type="match status" value="1"/>
</dbReference>
<dbReference type="PRINTS" id="PR00411">
    <property type="entry name" value="PNDRDTASEI"/>
</dbReference>
<feature type="disulfide bond" description="Redox-active" evidence="6">
    <location>
        <begin position="43"/>
        <end position="48"/>
    </location>
</feature>